<dbReference type="GO" id="GO:0005929">
    <property type="term" value="C:cilium"/>
    <property type="evidence" value="ECO:0007669"/>
    <property type="project" value="TreeGrafter"/>
</dbReference>
<keyword evidence="2" id="KW-0217">Developmental protein</keyword>
<evidence type="ECO:0000256" key="2">
    <source>
        <dbReference type="ARBA" id="ARBA00022473"/>
    </source>
</evidence>
<dbReference type="InterPro" id="IPR043989">
    <property type="entry name" value="CCZ1/INTU/HSP4_longin_3"/>
</dbReference>
<evidence type="ECO:0000256" key="1">
    <source>
        <dbReference type="ARBA" id="ARBA00004496"/>
    </source>
</evidence>
<name>B4IYE7_DROGR</name>
<proteinExistence type="predicted"/>
<dbReference type="Pfam" id="PF19031">
    <property type="entry name" value="Intu_longin_1"/>
    <property type="match status" value="1"/>
</dbReference>
<reference evidence="8 9" key="1">
    <citation type="journal article" date="2007" name="Nature">
        <title>Evolution of genes and genomes on the Drosophila phylogeny.</title>
        <authorList>
            <consortium name="Drosophila 12 Genomes Consortium"/>
            <person name="Clark A.G."/>
            <person name="Eisen M.B."/>
            <person name="Smith D.R."/>
            <person name="Bergman C.M."/>
            <person name="Oliver B."/>
            <person name="Markow T.A."/>
            <person name="Kaufman T.C."/>
            <person name="Kellis M."/>
            <person name="Gelbart W."/>
            <person name="Iyer V.N."/>
            <person name="Pollard D.A."/>
            <person name="Sackton T.B."/>
            <person name="Larracuente A.M."/>
            <person name="Singh N.D."/>
            <person name="Abad J.P."/>
            <person name="Abt D.N."/>
            <person name="Adryan B."/>
            <person name="Aguade M."/>
            <person name="Akashi H."/>
            <person name="Anderson W.W."/>
            <person name="Aquadro C.F."/>
            <person name="Ardell D.H."/>
            <person name="Arguello R."/>
            <person name="Artieri C.G."/>
            <person name="Barbash D.A."/>
            <person name="Barker D."/>
            <person name="Barsanti P."/>
            <person name="Batterham P."/>
            <person name="Batzoglou S."/>
            <person name="Begun D."/>
            <person name="Bhutkar A."/>
            <person name="Blanco E."/>
            <person name="Bosak S.A."/>
            <person name="Bradley R.K."/>
            <person name="Brand A.D."/>
            <person name="Brent M.R."/>
            <person name="Brooks A.N."/>
            <person name="Brown R.H."/>
            <person name="Butlin R.K."/>
            <person name="Caggese C."/>
            <person name="Calvi B.R."/>
            <person name="Bernardo de Carvalho A."/>
            <person name="Caspi A."/>
            <person name="Castrezana S."/>
            <person name="Celniker S.E."/>
            <person name="Chang J.L."/>
            <person name="Chapple C."/>
            <person name="Chatterji S."/>
            <person name="Chinwalla A."/>
            <person name="Civetta A."/>
            <person name="Clifton S.W."/>
            <person name="Comeron J.M."/>
            <person name="Costello J.C."/>
            <person name="Coyne J.A."/>
            <person name="Daub J."/>
            <person name="David R.G."/>
            <person name="Delcher A.L."/>
            <person name="Delehaunty K."/>
            <person name="Do C.B."/>
            <person name="Ebling H."/>
            <person name="Edwards K."/>
            <person name="Eickbush T."/>
            <person name="Evans J.D."/>
            <person name="Filipski A."/>
            <person name="Findeiss S."/>
            <person name="Freyhult E."/>
            <person name="Fulton L."/>
            <person name="Fulton R."/>
            <person name="Garcia A.C."/>
            <person name="Gardiner A."/>
            <person name="Garfield D.A."/>
            <person name="Garvin B.E."/>
            <person name="Gibson G."/>
            <person name="Gilbert D."/>
            <person name="Gnerre S."/>
            <person name="Godfrey J."/>
            <person name="Good R."/>
            <person name="Gotea V."/>
            <person name="Gravely B."/>
            <person name="Greenberg A.J."/>
            <person name="Griffiths-Jones S."/>
            <person name="Gross S."/>
            <person name="Guigo R."/>
            <person name="Gustafson E.A."/>
            <person name="Haerty W."/>
            <person name="Hahn M.W."/>
            <person name="Halligan D.L."/>
            <person name="Halpern A.L."/>
            <person name="Halter G.M."/>
            <person name="Han M.V."/>
            <person name="Heger A."/>
            <person name="Hillier L."/>
            <person name="Hinrichs A.S."/>
            <person name="Holmes I."/>
            <person name="Hoskins R.A."/>
            <person name="Hubisz M.J."/>
            <person name="Hultmark D."/>
            <person name="Huntley M.A."/>
            <person name="Jaffe D.B."/>
            <person name="Jagadeeshan S."/>
            <person name="Jeck W.R."/>
            <person name="Johnson J."/>
            <person name="Jones C.D."/>
            <person name="Jordan W.C."/>
            <person name="Karpen G.H."/>
            <person name="Kataoka E."/>
            <person name="Keightley P.D."/>
            <person name="Kheradpour P."/>
            <person name="Kirkness E.F."/>
            <person name="Koerich L.B."/>
            <person name="Kristiansen K."/>
            <person name="Kudrna D."/>
            <person name="Kulathinal R.J."/>
            <person name="Kumar S."/>
            <person name="Kwok R."/>
            <person name="Lander E."/>
            <person name="Langley C.H."/>
            <person name="Lapoint R."/>
            <person name="Lazzaro B.P."/>
            <person name="Lee S.J."/>
            <person name="Levesque L."/>
            <person name="Li R."/>
            <person name="Lin C.F."/>
            <person name="Lin M.F."/>
            <person name="Lindblad-Toh K."/>
            <person name="Llopart A."/>
            <person name="Long M."/>
            <person name="Low L."/>
            <person name="Lozovsky E."/>
            <person name="Lu J."/>
            <person name="Luo M."/>
            <person name="Machado C.A."/>
            <person name="Makalowski W."/>
            <person name="Marzo M."/>
            <person name="Matsuda M."/>
            <person name="Matzkin L."/>
            <person name="McAllister B."/>
            <person name="McBride C.S."/>
            <person name="McKernan B."/>
            <person name="McKernan K."/>
            <person name="Mendez-Lago M."/>
            <person name="Minx P."/>
            <person name="Mollenhauer M.U."/>
            <person name="Montooth K."/>
            <person name="Mount S.M."/>
            <person name="Mu X."/>
            <person name="Myers E."/>
            <person name="Negre B."/>
            <person name="Newfeld S."/>
            <person name="Nielsen R."/>
            <person name="Noor M.A."/>
            <person name="O'Grady P."/>
            <person name="Pachter L."/>
            <person name="Papaceit M."/>
            <person name="Parisi M.J."/>
            <person name="Parisi M."/>
            <person name="Parts L."/>
            <person name="Pedersen J.S."/>
            <person name="Pesole G."/>
            <person name="Phillippy A.M."/>
            <person name="Ponting C.P."/>
            <person name="Pop M."/>
            <person name="Porcelli D."/>
            <person name="Powell J.R."/>
            <person name="Prohaska S."/>
            <person name="Pruitt K."/>
            <person name="Puig M."/>
            <person name="Quesneville H."/>
            <person name="Ram K.R."/>
            <person name="Rand D."/>
            <person name="Rasmussen M.D."/>
            <person name="Reed L.K."/>
            <person name="Reenan R."/>
            <person name="Reily A."/>
            <person name="Remington K.A."/>
            <person name="Rieger T.T."/>
            <person name="Ritchie M.G."/>
            <person name="Robin C."/>
            <person name="Rogers Y.H."/>
            <person name="Rohde C."/>
            <person name="Rozas J."/>
            <person name="Rubenfield M.J."/>
            <person name="Ruiz A."/>
            <person name="Russo S."/>
            <person name="Salzberg S.L."/>
            <person name="Sanchez-Gracia A."/>
            <person name="Saranga D.J."/>
            <person name="Sato H."/>
            <person name="Schaeffer S.W."/>
            <person name="Schatz M.C."/>
            <person name="Schlenke T."/>
            <person name="Schwartz R."/>
            <person name="Segarra C."/>
            <person name="Singh R.S."/>
            <person name="Sirot L."/>
            <person name="Sirota M."/>
            <person name="Sisneros N.B."/>
            <person name="Smith C.D."/>
            <person name="Smith T.F."/>
            <person name="Spieth J."/>
            <person name="Stage D.E."/>
            <person name="Stark A."/>
            <person name="Stephan W."/>
            <person name="Strausberg R.L."/>
            <person name="Strempel S."/>
            <person name="Sturgill D."/>
            <person name="Sutton G."/>
            <person name="Sutton G.G."/>
            <person name="Tao W."/>
            <person name="Teichmann S."/>
            <person name="Tobari Y.N."/>
            <person name="Tomimura Y."/>
            <person name="Tsolas J.M."/>
            <person name="Valente V.L."/>
            <person name="Venter E."/>
            <person name="Venter J.C."/>
            <person name="Vicario S."/>
            <person name="Vieira F.G."/>
            <person name="Vilella A.J."/>
            <person name="Villasante A."/>
            <person name="Walenz B."/>
            <person name="Wang J."/>
            <person name="Wasserman M."/>
            <person name="Watts T."/>
            <person name="Wilson D."/>
            <person name="Wilson R.K."/>
            <person name="Wing R.A."/>
            <person name="Wolfner M.F."/>
            <person name="Wong A."/>
            <person name="Wong G.K."/>
            <person name="Wu C.I."/>
            <person name="Wu G."/>
            <person name="Yamamoto D."/>
            <person name="Yang H.P."/>
            <person name="Yang S.P."/>
            <person name="Yorke J.A."/>
            <person name="Yoshida K."/>
            <person name="Zdobnov E."/>
            <person name="Zhang P."/>
            <person name="Zhang Y."/>
            <person name="Zimin A.V."/>
            <person name="Baldwin J."/>
            <person name="Abdouelleil A."/>
            <person name="Abdulkadir J."/>
            <person name="Abebe A."/>
            <person name="Abera B."/>
            <person name="Abreu J."/>
            <person name="Acer S.C."/>
            <person name="Aftuck L."/>
            <person name="Alexander A."/>
            <person name="An P."/>
            <person name="Anderson E."/>
            <person name="Anderson S."/>
            <person name="Arachi H."/>
            <person name="Azer M."/>
            <person name="Bachantsang P."/>
            <person name="Barry A."/>
            <person name="Bayul T."/>
            <person name="Berlin A."/>
            <person name="Bessette D."/>
            <person name="Bloom T."/>
            <person name="Blye J."/>
            <person name="Boguslavskiy L."/>
            <person name="Bonnet C."/>
            <person name="Boukhgalter B."/>
            <person name="Bourzgui I."/>
            <person name="Brown A."/>
            <person name="Cahill P."/>
            <person name="Channer S."/>
            <person name="Cheshatsang Y."/>
            <person name="Chuda L."/>
            <person name="Citroen M."/>
            <person name="Collymore A."/>
            <person name="Cooke P."/>
            <person name="Costello M."/>
            <person name="D'Aco K."/>
            <person name="Daza R."/>
            <person name="De Haan G."/>
            <person name="DeGray S."/>
            <person name="DeMaso C."/>
            <person name="Dhargay N."/>
            <person name="Dooley K."/>
            <person name="Dooley E."/>
            <person name="Doricent M."/>
            <person name="Dorje P."/>
            <person name="Dorjee K."/>
            <person name="Dupes A."/>
            <person name="Elong R."/>
            <person name="Falk J."/>
            <person name="Farina A."/>
            <person name="Faro S."/>
            <person name="Ferguson D."/>
            <person name="Fisher S."/>
            <person name="Foley C.D."/>
            <person name="Franke A."/>
            <person name="Friedrich D."/>
            <person name="Gadbois L."/>
            <person name="Gearin G."/>
            <person name="Gearin C.R."/>
            <person name="Giannoukos G."/>
            <person name="Goode T."/>
            <person name="Graham J."/>
            <person name="Grandbois E."/>
            <person name="Grewal S."/>
            <person name="Gyaltsen K."/>
            <person name="Hafez N."/>
            <person name="Hagos B."/>
            <person name="Hall J."/>
            <person name="Henson C."/>
            <person name="Hollinger A."/>
            <person name="Honan T."/>
            <person name="Huard M.D."/>
            <person name="Hughes L."/>
            <person name="Hurhula B."/>
            <person name="Husby M.E."/>
            <person name="Kamat A."/>
            <person name="Kanga B."/>
            <person name="Kashin S."/>
            <person name="Khazanovich D."/>
            <person name="Kisner P."/>
            <person name="Lance K."/>
            <person name="Lara M."/>
            <person name="Lee W."/>
            <person name="Lennon N."/>
            <person name="Letendre F."/>
            <person name="LeVine R."/>
            <person name="Lipovsky A."/>
            <person name="Liu X."/>
            <person name="Liu J."/>
            <person name="Liu S."/>
            <person name="Lokyitsang T."/>
            <person name="Lokyitsang Y."/>
            <person name="Lubonja R."/>
            <person name="Lui A."/>
            <person name="MacDonald P."/>
            <person name="Magnisalis V."/>
            <person name="Maru K."/>
            <person name="Matthews C."/>
            <person name="McCusker W."/>
            <person name="McDonough S."/>
            <person name="Mehta T."/>
            <person name="Meldrim J."/>
            <person name="Meneus L."/>
            <person name="Mihai O."/>
            <person name="Mihalev A."/>
            <person name="Mihova T."/>
            <person name="Mittelman R."/>
            <person name="Mlenga V."/>
            <person name="Montmayeur A."/>
            <person name="Mulrain L."/>
            <person name="Navidi A."/>
            <person name="Naylor J."/>
            <person name="Negash T."/>
            <person name="Nguyen T."/>
            <person name="Nguyen N."/>
            <person name="Nicol R."/>
            <person name="Norbu C."/>
            <person name="Norbu N."/>
            <person name="Novod N."/>
            <person name="O'Neill B."/>
            <person name="Osman S."/>
            <person name="Markiewicz E."/>
            <person name="Oyono O.L."/>
            <person name="Patti C."/>
            <person name="Phunkhang P."/>
            <person name="Pierre F."/>
            <person name="Priest M."/>
            <person name="Raghuraman S."/>
            <person name="Rege F."/>
            <person name="Reyes R."/>
            <person name="Rise C."/>
            <person name="Rogov P."/>
            <person name="Ross K."/>
            <person name="Ryan E."/>
            <person name="Settipalli S."/>
            <person name="Shea T."/>
            <person name="Sherpa N."/>
            <person name="Shi L."/>
            <person name="Shih D."/>
            <person name="Sparrow T."/>
            <person name="Spaulding J."/>
            <person name="Stalker J."/>
            <person name="Stange-Thomann N."/>
            <person name="Stavropoulos S."/>
            <person name="Stone C."/>
            <person name="Strader C."/>
            <person name="Tesfaye S."/>
            <person name="Thomson T."/>
            <person name="Thoulutsang Y."/>
            <person name="Thoulutsang D."/>
            <person name="Topham K."/>
            <person name="Topping I."/>
            <person name="Tsamla T."/>
            <person name="Vassiliev H."/>
            <person name="Vo A."/>
            <person name="Wangchuk T."/>
            <person name="Wangdi T."/>
            <person name="Weiand M."/>
            <person name="Wilkinson J."/>
            <person name="Wilson A."/>
            <person name="Yadav S."/>
            <person name="Young G."/>
            <person name="Yu Q."/>
            <person name="Zembek L."/>
            <person name="Zhong D."/>
            <person name="Zimmer A."/>
            <person name="Zwirko Z."/>
            <person name="Jaffe D.B."/>
            <person name="Alvarez P."/>
            <person name="Brockman W."/>
            <person name="Butler J."/>
            <person name="Chin C."/>
            <person name="Gnerre S."/>
            <person name="Grabherr M."/>
            <person name="Kleber M."/>
            <person name="Mauceli E."/>
            <person name="MacCallum I."/>
        </authorList>
    </citation>
    <scope>NUCLEOTIDE SEQUENCE [LARGE SCALE GENOMIC DNA]</scope>
    <source>
        <strain evidence="9">Tucson 15287-2541.00</strain>
    </source>
</reference>
<feature type="compositionally biased region" description="Low complexity" evidence="4">
    <location>
        <begin position="88"/>
        <end position="131"/>
    </location>
</feature>
<sequence length="889" mass="100435">MRKSQGISLVSDRRLGLDASETFSTSSSSLSSSFSDGSDLVNWEEYVAEDGSLFYAEYVPSIKPNALEQRRGELLRRSLRLGKKTTRRQQQQQQQLSNRGQQGKHNGNQGMQQQQQQPQQTTPAAEAESSASNGFRFADIKHSQTEAVANQKQLELVITATDRFRFGRRSTAVESILGFRVLPFPDQPECLMVDSFVHDISAMQHNIKRGDWFKSLNGIELYASNLDELLQQFVEPTQVCLGFQGVATQSAPAAAADDAATGQCIPQLQQVRKLLNFAMFAEQFEQLLPPALVVPDSVTPFGMLLLPPECYQQDEHKDSLYYYPECALTNFLYKARGSFLTLSSVLNELQTEPLTSRLLVEQVPYYVNYRRLNGFLVLFAYAARFYGAAESSLRSDELIGYIRFSLPGLNLENFVTSTDSSNGLRQFLRHFCSIQRSRLLANPRGELQFEQLLKQSRSLPLPKEAQLRIFDALSEMEAMDYRNWNDEPLTTHREFFIYGCALYYDSFLLASLLPAEVRFNVELFLRCRGIFDFIGSAPSVRVRELYVWEEIVLANATGRYFLTVCSRSHLILTVILKMYVDAPEMEAFTAVPPSLFYIEEIQETLDHLIQCGIESLARFWSVSNKRPEVLDQHKIEQSGEEHEASSKLESLLKPKTNVPHSSNSANDDEAQLCSSLGGSSIHSLTPSEDEMSRRRLTPADDSDSGSDWENFAEQHPLHYGLNLNVESQSQITTSLWKEINNVLPVKVSAGWKNSVLHYVYVDLTNGVLLCPFTASSESFPYLCEMRRACHMIHVVLDRSKNHRRILAEPTAAGNNRSLIGHGSNDITMVKEHGITIEITNSTKEQAVMRFVVVGRLFQSPAKEVYVCHAPEVPQNMVEMAFRLSFFSMG</sequence>
<dbReference type="eggNOG" id="ENOG502QQJQ">
    <property type="taxonomic scope" value="Eukaryota"/>
</dbReference>
<dbReference type="InterPro" id="IPR039151">
    <property type="entry name" value="INTU"/>
</dbReference>
<feature type="domain" description="CCZ1/INTU/HPS4 third Longin" evidence="7">
    <location>
        <begin position="752"/>
        <end position="883"/>
    </location>
</feature>
<evidence type="ECO:0000313" key="8">
    <source>
        <dbReference type="EMBL" id="EDV97620.1"/>
    </source>
</evidence>
<accession>B4IYE7</accession>
<dbReference type="FunCoup" id="B4IYE7">
    <property type="interactions" value="64"/>
</dbReference>
<dbReference type="OMA" id="WENFAEQ"/>
<dbReference type="PANTHER" id="PTHR21082:SF4">
    <property type="entry name" value="PROTEIN INTURNED"/>
    <property type="match status" value="1"/>
</dbReference>
<dbReference type="GO" id="GO:0060271">
    <property type="term" value="P:cilium assembly"/>
    <property type="evidence" value="ECO:0007669"/>
    <property type="project" value="InterPro"/>
</dbReference>
<dbReference type="Proteomes" id="UP000001070">
    <property type="component" value="Unassembled WGS sequence"/>
</dbReference>
<dbReference type="EMBL" id="CH916366">
    <property type="protein sequence ID" value="EDV97620.1"/>
    <property type="molecule type" value="Genomic_DNA"/>
</dbReference>
<dbReference type="InParanoid" id="B4IYE7"/>
<dbReference type="STRING" id="7222.B4IYE7"/>
<evidence type="ECO:0000259" key="5">
    <source>
        <dbReference type="Pfam" id="PF19031"/>
    </source>
</evidence>
<evidence type="ECO:0000256" key="4">
    <source>
        <dbReference type="SAM" id="MobiDB-lite"/>
    </source>
</evidence>
<dbReference type="PANTHER" id="PTHR21082">
    <property type="entry name" value="PROTEIN INTURNED"/>
    <property type="match status" value="1"/>
</dbReference>
<dbReference type="GO" id="GO:0035316">
    <property type="term" value="P:non-sensory hair organization"/>
    <property type="evidence" value="ECO:0007669"/>
    <property type="project" value="EnsemblMetazoa"/>
</dbReference>
<gene>
    <name evidence="8" type="primary">Dgri\GH16970</name>
    <name evidence="8" type="ORF">Dgri_GH16970</name>
</gene>
<dbReference type="OrthoDB" id="10263272at2759"/>
<feature type="region of interest" description="Disordered" evidence="4">
    <location>
        <begin position="80"/>
        <end position="131"/>
    </location>
</feature>
<dbReference type="Pfam" id="PF19033">
    <property type="entry name" value="Intu_longin_3"/>
    <property type="match status" value="1"/>
</dbReference>
<feature type="domain" description="CCZ1/INTU/HSP4 first Longin" evidence="5">
    <location>
        <begin position="300"/>
        <end position="405"/>
    </location>
</feature>
<dbReference type="Pfam" id="PF19032">
    <property type="entry name" value="Intu_longin_2"/>
    <property type="match status" value="1"/>
</dbReference>
<dbReference type="GO" id="GO:0005737">
    <property type="term" value="C:cytoplasm"/>
    <property type="evidence" value="ECO:0007669"/>
    <property type="project" value="UniProtKB-SubCell"/>
</dbReference>
<feature type="region of interest" description="Disordered" evidence="4">
    <location>
        <begin position="679"/>
        <end position="709"/>
    </location>
</feature>
<dbReference type="PhylomeDB" id="B4IYE7"/>
<evidence type="ECO:0000259" key="7">
    <source>
        <dbReference type="Pfam" id="PF19033"/>
    </source>
</evidence>
<dbReference type="InterPro" id="IPR043987">
    <property type="entry name" value="CCZ1/INTU/HSP4_longin_1"/>
</dbReference>
<dbReference type="AlphaFoldDB" id="B4IYE7"/>
<keyword evidence="3" id="KW-0963">Cytoplasm</keyword>
<dbReference type="GO" id="GO:0001736">
    <property type="term" value="P:establishment of planar polarity"/>
    <property type="evidence" value="ECO:0007669"/>
    <property type="project" value="InterPro"/>
</dbReference>
<feature type="domain" description="CCZ1/INTU second Longin" evidence="6">
    <location>
        <begin position="497"/>
        <end position="605"/>
    </location>
</feature>
<dbReference type="KEGG" id="dgr:6557771"/>
<protein>
    <submittedName>
        <fullName evidence="8">GH16970</fullName>
    </submittedName>
</protein>
<comment type="subcellular location">
    <subcellularLocation>
        <location evidence="1">Cytoplasm</location>
    </subcellularLocation>
</comment>
<organism evidence="9">
    <name type="scientific">Drosophila grimshawi</name>
    <name type="common">Hawaiian fruit fly</name>
    <name type="synonym">Idiomyia grimshawi</name>
    <dbReference type="NCBI Taxonomy" id="7222"/>
    <lineage>
        <taxon>Eukaryota</taxon>
        <taxon>Metazoa</taxon>
        <taxon>Ecdysozoa</taxon>
        <taxon>Arthropoda</taxon>
        <taxon>Hexapoda</taxon>
        <taxon>Insecta</taxon>
        <taxon>Pterygota</taxon>
        <taxon>Neoptera</taxon>
        <taxon>Endopterygota</taxon>
        <taxon>Diptera</taxon>
        <taxon>Brachycera</taxon>
        <taxon>Muscomorpha</taxon>
        <taxon>Ephydroidea</taxon>
        <taxon>Drosophilidae</taxon>
        <taxon>Drosophila</taxon>
        <taxon>Hawaiian Drosophila</taxon>
    </lineage>
</organism>
<dbReference type="HOGENOM" id="CLU_014223_0_0_1"/>
<evidence type="ECO:0000313" key="9">
    <source>
        <dbReference type="Proteomes" id="UP000001070"/>
    </source>
</evidence>
<dbReference type="GO" id="GO:0016192">
    <property type="term" value="P:vesicle-mediated transport"/>
    <property type="evidence" value="ECO:0007669"/>
    <property type="project" value="InterPro"/>
</dbReference>
<keyword evidence="9" id="KW-1185">Reference proteome</keyword>
<evidence type="ECO:0000256" key="3">
    <source>
        <dbReference type="ARBA" id="ARBA00022490"/>
    </source>
</evidence>
<dbReference type="InterPro" id="IPR043988">
    <property type="entry name" value="CCZ1/INTU_longin_2"/>
</dbReference>
<evidence type="ECO:0000259" key="6">
    <source>
        <dbReference type="Pfam" id="PF19032"/>
    </source>
</evidence>